<dbReference type="Proteomes" id="UP000642809">
    <property type="component" value="Unassembled WGS sequence"/>
</dbReference>
<proteinExistence type="predicted"/>
<reference evidence="1" key="2">
    <citation type="submission" date="2020-09" db="EMBL/GenBank/DDBJ databases">
        <authorList>
            <person name="Sun Q."/>
            <person name="Kim S."/>
        </authorList>
    </citation>
    <scope>NUCLEOTIDE SEQUENCE</scope>
    <source>
        <strain evidence="1">KCTC 23224</strain>
    </source>
</reference>
<dbReference type="GO" id="GO:0005886">
    <property type="term" value="C:plasma membrane"/>
    <property type="evidence" value="ECO:0007669"/>
    <property type="project" value="InterPro"/>
</dbReference>
<evidence type="ECO:0008006" key="3">
    <source>
        <dbReference type="Google" id="ProtNLM"/>
    </source>
</evidence>
<comment type="caution">
    <text evidence="1">The sequence shown here is derived from an EMBL/GenBank/DDBJ whole genome shotgun (WGS) entry which is preliminary data.</text>
</comment>
<keyword evidence="2" id="KW-1185">Reference proteome</keyword>
<dbReference type="GO" id="GO:0015221">
    <property type="term" value="F:lipopolysaccharide transmembrane transporter activity"/>
    <property type="evidence" value="ECO:0007669"/>
    <property type="project" value="InterPro"/>
</dbReference>
<evidence type="ECO:0000313" key="1">
    <source>
        <dbReference type="EMBL" id="GHB52236.1"/>
    </source>
</evidence>
<evidence type="ECO:0000313" key="2">
    <source>
        <dbReference type="Proteomes" id="UP000642809"/>
    </source>
</evidence>
<dbReference type="NCBIfam" id="TIGR04409">
    <property type="entry name" value="LptC_YrbK"/>
    <property type="match status" value="1"/>
</dbReference>
<protein>
    <recommendedName>
        <fullName evidence="3">LPS export ABC transporter protein LptC</fullName>
    </recommendedName>
</protein>
<reference evidence="1" key="1">
    <citation type="journal article" date="2014" name="Int. J. Syst. Evol. Microbiol.">
        <title>Complete genome sequence of Corynebacterium casei LMG S-19264T (=DSM 44701T), isolated from a smear-ripened cheese.</title>
        <authorList>
            <consortium name="US DOE Joint Genome Institute (JGI-PGF)"/>
            <person name="Walter F."/>
            <person name="Albersmeier A."/>
            <person name="Kalinowski J."/>
            <person name="Ruckert C."/>
        </authorList>
    </citation>
    <scope>NUCLEOTIDE SEQUENCE</scope>
    <source>
        <strain evidence="1">KCTC 23224</strain>
    </source>
</reference>
<dbReference type="Pfam" id="PF06835">
    <property type="entry name" value="LptC"/>
    <property type="match status" value="1"/>
</dbReference>
<dbReference type="InterPro" id="IPR026265">
    <property type="entry name" value="LptC"/>
</dbReference>
<dbReference type="AlphaFoldDB" id="A0A8J3D0P5"/>
<sequence>MFEIYTGPVSIGYDVNLYHSDSAIVRIHLKAKKQLEFETGDYEFPEGIDITFFDEEGIVTTTIRADKGYYIRKDHLYRGEGDVQVKNLEKEQSLASEELFWDPNAKKIYTEKFVTVTDKKSIIKGTGLEADEGFNEYKIYKPFDSRMIIPGEN</sequence>
<dbReference type="Gene3D" id="2.60.450.10">
    <property type="entry name" value="Lipopolysaccharide (LPS) transport protein A like domain"/>
    <property type="match status" value="1"/>
</dbReference>
<gene>
    <name evidence="1" type="ORF">GCM10008106_36160</name>
</gene>
<accession>A0A8J3D0P5</accession>
<dbReference type="InterPro" id="IPR010664">
    <property type="entry name" value="LipoPS_assembly_LptC-rel"/>
</dbReference>
<dbReference type="EMBL" id="BMYF01000030">
    <property type="protein sequence ID" value="GHB52236.1"/>
    <property type="molecule type" value="Genomic_DNA"/>
</dbReference>
<organism evidence="1 2">
    <name type="scientific">Mongoliitalea lutea</name>
    <dbReference type="NCBI Taxonomy" id="849756"/>
    <lineage>
        <taxon>Bacteria</taxon>
        <taxon>Pseudomonadati</taxon>
        <taxon>Bacteroidota</taxon>
        <taxon>Cytophagia</taxon>
        <taxon>Cytophagales</taxon>
        <taxon>Cyclobacteriaceae</taxon>
        <taxon>Mongoliitalea</taxon>
    </lineage>
</organism>
<name>A0A8J3D0P5_9BACT</name>